<dbReference type="NCBIfam" id="TIGR00042">
    <property type="entry name" value="RdgB/HAM1 family non-canonical purine NTP pyrophosphatase"/>
    <property type="match status" value="1"/>
</dbReference>
<dbReference type="GO" id="GO:0046872">
    <property type="term" value="F:metal ion binding"/>
    <property type="evidence" value="ECO:0007669"/>
    <property type="project" value="UniProtKB-KW"/>
</dbReference>
<evidence type="ECO:0000256" key="3">
    <source>
        <dbReference type="ARBA" id="ARBA00022723"/>
    </source>
</evidence>
<reference evidence="12 13" key="1">
    <citation type="journal article" date="2017" name="Nat. Commun.">
        <title>In situ click chemistry generation of cyclooxygenase-2 inhibitors.</title>
        <authorList>
            <person name="Bhardwaj A."/>
            <person name="Kaur J."/>
            <person name="Wuest M."/>
            <person name="Wuest F."/>
        </authorList>
    </citation>
    <scope>NUCLEOTIDE SEQUENCE [LARGE SCALE GENOMIC DNA]</scope>
    <source>
        <strain evidence="12">S2_018_000_R2_106</strain>
    </source>
</reference>
<evidence type="ECO:0000256" key="8">
    <source>
        <dbReference type="ARBA" id="ARBA00051875"/>
    </source>
</evidence>
<feature type="binding site" evidence="10">
    <location>
        <begin position="159"/>
        <end position="162"/>
    </location>
    <ligand>
        <name>substrate</name>
    </ligand>
</feature>
<evidence type="ECO:0000313" key="12">
    <source>
        <dbReference type="EMBL" id="TKW60913.1"/>
    </source>
</evidence>
<dbReference type="PANTHER" id="PTHR11067">
    <property type="entry name" value="INOSINE TRIPHOSPHATE PYROPHOSPHATASE/HAM1 PROTEIN"/>
    <property type="match status" value="1"/>
</dbReference>
<evidence type="ECO:0000256" key="5">
    <source>
        <dbReference type="ARBA" id="ARBA00022801"/>
    </source>
</evidence>
<evidence type="ECO:0000256" key="1">
    <source>
        <dbReference type="ARBA" id="ARBA00008023"/>
    </source>
</evidence>
<dbReference type="GO" id="GO:0009146">
    <property type="term" value="P:purine nucleoside triphosphate catabolic process"/>
    <property type="evidence" value="ECO:0007669"/>
    <property type="project" value="UniProtKB-UniRule"/>
</dbReference>
<comment type="catalytic activity">
    <reaction evidence="10">
        <text>ITP + H2O = IMP + diphosphate + H(+)</text>
        <dbReference type="Rhea" id="RHEA:29399"/>
        <dbReference type="ChEBI" id="CHEBI:15377"/>
        <dbReference type="ChEBI" id="CHEBI:15378"/>
        <dbReference type="ChEBI" id="CHEBI:33019"/>
        <dbReference type="ChEBI" id="CHEBI:58053"/>
        <dbReference type="ChEBI" id="CHEBI:61402"/>
        <dbReference type="EC" id="3.6.1.66"/>
    </reaction>
</comment>
<feature type="binding site" evidence="10">
    <location>
        <position position="84"/>
    </location>
    <ligand>
        <name>Mg(2+)</name>
        <dbReference type="ChEBI" id="CHEBI:18420"/>
    </ligand>
</feature>
<dbReference type="InterPro" id="IPR002637">
    <property type="entry name" value="RdgB/HAM1"/>
</dbReference>
<keyword evidence="5 10" id="KW-0378">Hydrolase</keyword>
<keyword evidence="7 10" id="KW-0546">Nucleotide metabolism</keyword>
<comment type="function">
    <text evidence="10">Pyrophosphatase that catalyzes the hydrolysis of nucleoside triphosphates to their monophosphate derivatives, with a high preference for the non-canonical purine nucleotides XTP (xanthosine triphosphate), dITP (deoxyinosine triphosphate) and ITP. Seems to function as a house-cleaning enzyme that removes non-canonical purine nucleotides from the nucleotide pool, thus preventing their incorporation into DNA/RNA and avoiding chromosomal lesions.</text>
</comment>
<comment type="caution">
    <text evidence="12">The sequence shown here is derived from an EMBL/GenBank/DDBJ whole genome shotgun (WGS) entry which is preliminary data.</text>
</comment>
<accession>A0A6N4R602</accession>
<comment type="catalytic activity">
    <reaction evidence="8 10">
        <text>dITP + H2O = dIMP + diphosphate + H(+)</text>
        <dbReference type="Rhea" id="RHEA:28342"/>
        <dbReference type="ChEBI" id="CHEBI:15377"/>
        <dbReference type="ChEBI" id="CHEBI:15378"/>
        <dbReference type="ChEBI" id="CHEBI:33019"/>
        <dbReference type="ChEBI" id="CHEBI:61194"/>
        <dbReference type="ChEBI" id="CHEBI:61382"/>
        <dbReference type="EC" id="3.6.1.66"/>
    </reaction>
</comment>
<proteinExistence type="inferred from homology"/>
<dbReference type="GO" id="GO:0000166">
    <property type="term" value="F:nucleotide binding"/>
    <property type="evidence" value="ECO:0007669"/>
    <property type="project" value="UniProtKB-KW"/>
</dbReference>
<dbReference type="Gene3D" id="3.90.950.10">
    <property type="match status" value="1"/>
</dbReference>
<evidence type="ECO:0000256" key="11">
    <source>
        <dbReference type="RuleBase" id="RU003781"/>
    </source>
</evidence>
<dbReference type="EC" id="3.6.1.66" evidence="10"/>
<comment type="similarity">
    <text evidence="1 10 11">Belongs to the HAM1 NTPase family.</text>
</comment>
<keyword evidence="6 10" id="KW-0460">Magnesium</keyword>
<dbReference type="HAMAP" id="MF_01405">
    <property type="entry name" value="Non_canon_purine_NTPase"/>
    <property type="match status" value="1"/>
</dbReference>
<keyword evidence="4 10" id="KW-0547">Nucleotide-binding</keyword>
<protein>
    <recommendedName>
        <fullName evidence="10">dITP/XTP pyrophosphatase</fullName>
        <ecNumber evidence="10">3.6.1.66</ecNumber>
    </recommendedName>
    <alternativeName>
        <fullName evidence="10">Non-canonical purine NTP pyrophosphatase</fullName>
    </alternativeName>
    <alternativeName>
        <fullName evidence="10">Non-standard purine NTP pyrophosphatase</fullName>
    </alternativeName>
    <alternativeName>
        <fullName evidence="10">Nucleoside-triphosphate diphosphatase</fullName>
    </alternativeName>
    <alternativeName>
        <fullName evidence="10">Nucleoside-triphosphate pyrophosphatase</fullName>
        <shortName evidence="10">NTPase</shortName>
    </alternativeName>
</protein>
<dbReference type="Pfam" id="PF01725">
    <property type="entry name" value="Ham1p_like"/>
    <property type="match status" value="1"/>
</dbReference>
<evidence type="ECO:0000256" key="6">
    <source>
        <dbReference type="ARBA" id="ARBA00022842"/>
    </source>
</evidence>
<evidence type="ECO:0000256" key="4">
    <source>
        <dbReference type="ARBA" id="ARBA00022741"/>
    </source>
</evidence>
<dbReference type="FunFam" id="3.90.950.10:FF:000001">
    <property type="entry name" value="dITP/XTP pyrophosphatase"/>
    <property type="match status" value="1"/>
</dbReference>
<name>A0A6N4R602_BLAVI</name>
<keyword evidence="3 10" id="KW-0479">Metal-binding</keyword>
<comment type="subunit">
    <text evidence="2 10">Homodimer.</text>
</comment>
<dbReference type="GO" id="GO:0009117">
    <property type="term" value="P:nucleotide metabolic process"/>
    <property type="evidence" value="ECO:0007669"/>
    <property type="project" value="UniProtKB-KW"/>
</dbReference>
<feature type="binding site" evidence="10">
    <location>
        <position position="85"/>
    </location>
    <ligand>
        <name>substrate</name>
    </ligand>
</feature>
<dbReference type="GO" id="GO:0036222">
    <property type="term" value="F:XTP diphosphatase activity"/>
    <property type="evidence" value="ECO:0007669"/>
    <property type="project" value="UniProtKB-UniRule"/>
</dbReference>
<dbReference type="SUPFAM" id="SSF52972">
    <property type="entry name" value="ITPase-like"/>
    <property type="match status" value="1"/>
</dbReference>
<sequence length="201" mass="21879">MTLNAPNLLENRPQRGETLLLATHNVGKARELETLLSPFGFRMRTLAEEGLPAPEETGTTFHANAELKATQGRLATGCWTLADDSGLKVLTLNGAPGVDTAHYGGWEKLLNALKETPEKQRQARFVCVLALQSPQGVTTFFEGVCEGVITLDARGEKGFGYDPVFRPEGQLQTFAEMTAEAKHSFSHRGAALRQPAAWLES</sequence>
<feature type="binding site" evidence="10">
    <location>
        <begin position="187"/>
        <end position="188"/>
    </location>
    <ligand>
        <name>substrate</name>
    </ligand>
</feature>
<evidence type="ECO:0000256" key="2">
    <source>
        <dbReference type="ARBA" id="ARBA00011738"/>
    </source>
</evidence>
<evidence type="ECO:0000256" key="9">
    <source>
        <dbReference type="ARBA" id="ARBA00052017"/>
    </source>
</evidence>
<dbReference type="GO" id="GO:0035870">
    <property type="term" value="F:dITP diphosphatase activity"/>
    <property type="evidence" value="ECO:0007669"/>
    <property type="project" value="UniProtKB-UniRule"/>
</dbReference>
<dbReference type="PANTHER" id="PTHR11067:SF9">
    <property type="entry name" value="INOSINE TRIPHOSPHATE PYROPHOSPHATASE"/>
    <property type="match status" value="1"/>
</dbReference>
<feature type="binding site" evidence="10">
    <location>
        <begin position="23"/>
        <end position="28"/>
    </location>
    <ligand>
        <name>substrate</name>
    </ligand>
</feature>
<evidence type="ECO:0000313" key="13">
    <source>
        <dbReference type="Proteomes" id="UP000320948"/>
    </source>
</evidence>
<dbReference type="EMBL" id="VAFM01000002">
    <property type="protein sequence ID" value="TKW60913.1"/>
    <property type="molecule type" value="Genomic_DNA"/>
</dbReference>
<feature type="binding site" evidence="10">
    <location>
        <position position="55"/>
    </location>
    <ligand>
        <name>Mg(2+)</name>
        <dbReference type="ChEBI" id="CHEBI:18420"/>
    </ligand>
</feature>
<comment type="catalytic activity">
    <reaction evidence="9 10">
        <text>XTP + H2O = XMP + diphosphate + H(+)</text>
        <dbReference type="Rhea" id="RHEA:28610"/>
        <dbReference type="ChEBI" id="CHEBI:15377"/>
        <dbReference type="ChEBI" id="CHEBI:15378"/>
        <dbReference type="ChEBI" id="CHEBI:33019"/>
        <dbReference type="ChEBI" id="CHEBI:57464"/>
        <dbReference type="ChEBI" id="CHEBI:61314"/>
        <dbReference type="EC" id="3.6.1.66"/>
    </reaction>
</comment>
<dbReference type="CDD" id="cd00515">
    <property type="entry name" value="HAM1"/>
    <property type="match status" value="1"/>
</dbReference>
<comment type="cofactor">
    <cofactor evidence="10">
        <name>Mg(2+)</name>
        <dbReference type="ChEBI" id="CHEBI:18420"/>
    </cofactor>
    <text evidence="10">Binds 1 Mg(2+) ion per subunit.</text>
</comment>
<dbReference type="InterPro" id="IPR029001">
    <property type="entry name" value="ITPase-like_fam"/>
</dbReference>
<dbReference type="AlphaFoldDB" id="A0A6N4R602"/>
<feature type="binding site" evidence="10">
    <location>
        <position position="182"/>
    </location>
    <ligand>
        <name>substrate</name>
    </ligand>
</feature>
<evidence type="ECO:0000256" key="10">
    <source>
        <dbReference type="HAMAP-Rule" id="MF_01405"/>
    </source>
</evidence>
<dbReference type="InterPro" id="IPR020922">
    <property type="entry name" value="dITP/XTP_pyrophosphatase"/>
</dbReference>
<dbReference type="GO" id="GO:0017111">
    <property type="term" value="F:ribonucleoside triphosphate phosphatase activity"/>
    <property type="evidence" value="ECO:0007669"/>
    <property type="project" value="InterPro"/>
</dbReference>
<organism evidence="12 13">
    <name type="scientific">Blastochloris viridis</name>
    <name type="common">Rhodopseudomonas viridis</name>
    <dbReference type="NCBI Taxonomy" id="1079"/>
    <lineage>
        <taxon>Bacteria</taxon>
        <taxon>Pseudomonadati</taxon>
        <taxon>Pseudomonadota</taxon>
        <taxon>Alphaproteobacteria</taxon>
        <taxon>Hyphomicrobiales</taxon>
        <taxon>Blastochloridaceae</taxon>
        <taxon>Blastochloris</taxon>
    </lineage>
</organism>
<dbReference type="Proteomes" id="UP000320948">
    <property type="component" value="Unassembled WGS sequence"/>
</dbReference>
<feature type="active site" description="Proton acceptor" evidence="10">
    <location>
        <position position="84"/>
    </location>
</feature>
<dbReference type="GO" id="GO:0005829">
    <property type="term" value="C:cytosol"/>
    <property type="evidence" value="ECO:0007669"/>
    <property type="project" value="TreeGrafter"/>
</dbReference>
<gene>
    <name evidence="12" type="primary">rdgB</name>
    <name evidence="12" type="ORF">DI628_08490</name>
</gene>
<dbReference type="GO" id="GO:0036220">
    <property type="term" value="F:ITP diphosphatase activity"/>
    <property type="evidence" value="ECO:0007669"/>
    <property type="project" value="UniProtKB-UniRule"/>
</dbReference>
<evidence type="ECO:0000256" key="7">
    <source>
        <dbReference type="ARBA" id="ARBA00023080"/>
    </source>
</evidence>